<sequence>MAAPRGSPPTGGLSFAKVVAASLVLIDVVTDVHLPTFTNHGKPTVFFSKEEMEASLKPFLYSVVAKTAYGRPAFPEIHSHLTSRCDIKEPFVISAMDNLHLLLRFKCQDDYLKVLLREFIYVQGKLFMFFKWTPLFKPSEEPTIVPVWVEFLELPINLYHKKLLASIAGPQTGRVHPPPDGENVLTPSVRAT</sequence>
<evidence type="ECO:0000256" key="1">
    <source>
        <dbReference type="SAM" id="MobiDB-lite"/>
    </source>
</evidence>
<name>A0A843W970_COLES</name>
<feature type="chain" id="PRO_5032565618" description="DUF4283 domain-containing protein" evidence="2">
    <location>
        <begin position="32"/>
        <end position="192"/>
    </location>
</feature>
<keyword evidence="5" id="KW-1185">Reference proteome</keyword>
<dbReference type="AlphaFoldDB" id="A0A843W970"/>
<dbReference type="PANTHER" id="PTHR31286:SF180">
    <property type="entry name" value="OS10G0362600 PROTEIN"/>
    <property type="match status" value="1"/>
</dbReference>
<feature type="signal peptide" evidence="2">
    <location>
        <begin position="1"/>
        <end position="31"/>
    </location>
</feature>
<feature type="domain" description="DUF4283" evidence="3">
    <location>
        <begin position="61"/>
        <end position="140"/>
    </location>
</feature>
<feature type="region of interest" description="Disordered" evidence="1">
    <location>
        <begin position="172"/>
        <end position="192"/>
    </location>
</feature>
<evidence type="ECO:0000313" key="4">
    <source>
        <dbReference type="EMBL" id="MQM07683.1"/>
    </source>
</evidence>
<gene>
    <name evidence="4" type="ORF">Taro_040524</name>
</gene>
<dbReference type="EMBL" id="NMUH01003932">
    <property type="protein sequence ID" value="MQM07683.1"/>
    <property type="molecule type" value="Genomic_DNA"/>
</dbReference>
<evidence type="ECO:0000256" key="2">
    <source>
        <dbReference type="SAM" id="SignalP"/>
    </source>
</evidence>
<evidence type="ECO:0000313" key="5">
    <source>
        <dbReference type="Proteomes" id="UP000652761"/>
    </source>
</evidence>
<proteinExistence type="predicted"/>
<accession>A0A843W970</accession>
<dbReference type="Pfam" id="PF14111">
    <property type="entry name" value="DUF4283"/>
    <property type="match status" value="1"/>
</dbReference>
<comment type="caution">
    <text evidence="4">The sequence shown here is derived from an EMBL/GenBank/DDBJ whole genome shotgun (WGS) entry which is preliminary data.</text>
</comment>
<dbReference type="OrthoDB" id="1096772at2759"/>
<dbReference type="InterPro" id="IPR025558">
    <property type="entry name" value="DUF4283"/>
</dbReference>
<dbReference type="Proteomes" id="UP000652761">
    <property type="component" value="Unassembled WGS sequence"/>
</dbReference>
<organism evidence="4 5">
    <name type="scientific">Colocasia esculenta</name>
    <name type="common">Wild taro</name>
    <name type="synonym">Arum esculentum</name>
    <dbReference type="NCBI Taxonomy" id="4460"/>
    <lineage>
        <taxon>Eukaryota</taxon>
        <taxon>Viridiplantae</taxon>
        <taxon>Streptophyta</taxon>
        <taxon>Embryophyta</taxon>
        <taxon>Tracheophyta</taxon>
        <taxon>Spermatophyta</taxon>
        <taxon>Magnoliopsida</taxon>
        <taxon>Liliopsida</taxon>
        <taxon>Araceae</taxon>
        <taxon>Aroideae</taxon>
        <taxon>Colocasieae</taxon>
        <taxon>Colocasia</taxon>
    </lineage>
</organism>
<protein>
    <recommendedName>
        <fullName evidence="3">DUF4283 domain-containing protein</fullName>
    </recommendedName>
</protein>
<dbReference type="InterPro" id="IPR040256">
    <property type="entry name" value="At4g02000-like"/>
</dbReference>
<keyword evidence="2" id="KW-0732">Signal</keyword>
<reference evidence="4" key="1">
    <citation type="submission" date="2017-07" db="EMBL/GenBank/DDBJ databases">
        <title>Taro Niue Genome Assembly and Annotation.</title>
        <authorList>
            <person name="Atibalentja N."/>
            <person name="Keating K."/>
            <person name="Fields C.J."/>
        </authorList>
    </citation>
    <scope>NUCLEOTIDE SEQUENCE</scope>
    <source>
        <strain evidence="4">Niue_2</strain>
        <tissue evidence="4">Leaf</tissue>
    </source>
</reference>
<evidence type="ECO:0000259" key="3">
    <source>
        <dbReference type="Pfam" id="PF14111"/>
    </source>
</evidence>
<dbReference type="PANTHER" id="PTHR31286">
    <property type="entry name" value="GLYCINE-RICH CELL WALL STRUCTURAL PROTEIN 1.8-LIKE"/>
    <property type="match status" value="1"/>
</dbReference>